<evidence type="ECO:0000313" key="13">
    <source>
        <dbReference type="Proteomes" id="UP000032803"/>
    </source>
</evidence>
<keyword evidence="7" id="KW-0482">Metalloprotease</keyword>
<feature type="transmembrane region" description="Helical" evidence="9">
    <location>
        <begin position="18"/>
        <end position="35"/>
    </location>
</feature>
<evidence type="ECO:0000256" key="2">
    <source>
        <dbReference type="ARBA" id="ARBA00004196"/>
    </source>
</evidence>
<evidence type="ECO:0000256" key="5">
    <source>
        <dbReference type="ARBA" id="ARBA00022801"/>
    </source>
</evidence>
<dbReference type="KEGG" id="lha:LHA_2789"/>
<keyword evidence="5" id="KW-0378">Hydrolase</keyword>
<evidence type="ECO:0000256" key="6">
    <source>
        <dbReference type="ARBA" id="ARBA00022833"/>
    </source>
</evidence>
<dbReference type="InterPro" id="IPR016047">
    <property type="entry name" value="M23ase_b-sheet_dom"/>
</dbReference>
<dbReference type="EMBL" id="LN681225">
    <property type="protein sequence ID" value="CEK11784.1"/>
    <property type="molecule type" value="Genomic_DNA"/>
</dbReference>
<dbReference type="PANTHER" id="PTHR21666">
    <property type="entry name" value="PEPTIDASE-RELATED"/>
    <property type="match status" value="1"/>
</dbReference>
<gene>
    <name evidence="12" type="ORF">LHA_2789</name>
</gene>
<dbReference type="GO" id="GO:0030313">
    <property type="term" value="C:cell envelope"/>
    <property type="evidence" value="ECO:0007669"/>
    <property type="project" value="UniProtKB-SubCell"/>
</dbReference>
<dbReference type="SUPFAM" id="SSF51261">
    <property type="entry name" value="Duplicated hybrid motif"/>
    <property type="match status" value="1"/>
</dbReference>
<dbReference type="Pfam" id="PF19425">
    <property type="entry name" value="Csd3_N2"/>
    <property type="match status" value="1"/>
</dbReference>
<dbReference type="GO" id="GO:0004222">
    <property type="term" value="F:metalloendopeptidase activity"/>
    <property type="evidence" value="ECO:0007669"/>
    <property type="project" value="TreeGrafter"/>
</dbReference>
<feature type="domain" description="M23ase beta-sheet core" evidence="10">
    <location>
        <begin position="358"/>
        <end position="454"/>
    </location>
</feature>
<dbReference type="PANTHER" id="PTHR21666:SF288">
    <property type="entry name" value="CELL DIVISION PROTEIN YTFB"/>
    <property type="match status" value="1"/>
</dbReference>
<reference evidence="13" key="1">
    <citation type="submission" date="2014-09" db="EMBL/GenBank/DDBJ databases">
        <authorList>
            <person name="Gomez-Valero L."/>
        </authorList>
    </citation>
    <scope>NUCLEOTIDE SEQUENCE [LARGE SCALE GENOMIC DNA]</scope>
    <source>
        <strain evidence="13">ATCC35250</strain>
    </source>
</reference>
<comment type="cofactor">
    <cofactor evidence="1">
        <name>Zn(2+)</name>
        <dbReference type="ChEBI" id="CHEBI:29105"/>
    </cofactor>
</comment>
<keyword evidence="9" id="KW-1133">Transmembrane helix</keyword>
<evidence type="ECO:0000256" key="8">
    <source>
        <dbReference type="SAM" id="MobiDB-lite"/>
    </source>
</evidence>
<evidence type="ECO:0000256" key="4">
    <source>
        <dbReference type="ARBA" id="ARBA00022723"/>
    </source>
</evidence>
<dbReference type="InterPro" id="IPR050570">
    <property type="entry name" value="Cell_wall_metabolism_enzyme"/>
</dbReference>
<evidence type="ECO:0000259" key="11">
    <source>
        <dbReference type="Pfam" id="PF19425"/>
    </source>
</evidence>
<evidence type="ECO:0000256" key="3">
    <source>
        <dbReference type="ARBA" id="ARBA00022670"/>
    </source>
</evidence>
<keyword evidence="9" id="KW-0812">Transmembrane</keyword>
<name>A0A0A8UYD7_LEGHA</name>
<dbReference type="STRING" id="449.LHA_2789"/>
<dbReference type="InterPro" id="IPR011055">
    <property type="entry name" value="Dup_hybrid_motif"/>
</dbReference>
<dbReference type="OrthoDB" id="9805070at2"/>
<dbReference type="HOGENOM" id="CLU_026846_3_2_6"/>
<feature type="region of interest" description="Disordered" evidence="8">
    <location>
        <begin position="99"/>
        <end position="122"/>
    </location>
</feature>
<dbReference type="InterPro" id="IPR045834">
    <property type="entry name" value="Csd3_N2"/>
</dbReference>
<dbReference type="Pfam" id="PF01551">
    <property type="entry name" value="Peptidase_M23"/>
    <property type="match status" value="1"/>
</dbReference>
<keyword evidence="4" id="KW-0479">Metal-binding</keyword>
<dbReference type="Proteomes" id="UP000032803">
    <property type="component" value="Chromosome I"/>
</dbReference>
<keyword evidence="9" id="KW-0472">Membrane</keyword>
<evidence type="ECO:0000259" key="10">
    <source>
        <dbReference type="Pfam" id="PF01551"/>
    </source>
</evidence>
<evidence type="ECO:0000313" key="12">
    <source>
        <dbReference type="EMBL" id="CEK11784.1"/>
    </source>
</evidence>
<proteinExistence type="predicted"/>
<protein>
    <submittedName>
        <fullName evidence="12">Peptidase, M23/M37 family</fullName>
    </submittedName>
</protein>
<evidence type="ECO:0000256" key="9">
    <source>
        <dbReference type="SAM" id="Phobius"/>
    </source>
</evidence>
<dbReference type="GO" id="GO:0046872">
    <property type="term" value="F:metal ion binding"/>
    <property type="evidence" value="ECO:0007669"/>
    <property type="project" value="UniProtKB-KW"/>
</dbReference>
<dbReference type="PATRIC" id="fig|449.7.peg.2408"/>
<evidence type="ECO:0000256" key="1">
    <source>
        <dbReference type="ARBA" id="ARBA00001947"/>
    </source>
</evidence>
<evidence type="ECO:0000256" key="7">
    <source>
        <dbReference type="ARBA" id="ARBA00023049"/>
    </source>
</evidence>
<keyword evidence="6" id="KW-0862">Zinc</keyword>
<keyword evidence="3" id="KW-0645">Protease</keyword>
<dbReference type="Gene3D" id="3.10.450.350">
    <property type="match status" value="2"/>
</dbReference>
<sequence length="493" mass="55359">MDQQPNVSLQSSNKPSKLMALIALVIAFALPFILVKSFPHKHRATFTSNELPLIEAEEKPVSPAPELPSVVQEERKPASLATNSKLIVQNNLPAAPVSAKPAVTEKKSPTPSAKPPVVATKTQPENRVVQNNGWRIIKAQKGDSLAVIFKRVGLSPQTLQTIMHHNPRTKALSQIKPDQQLEFLIQKQILEKMIMPVSSTQYLEVYREGRRYKSKLNFKKMDGRTRMVTATIRGSLFGTAKRNNIPYKLIQQMTEIFTWDINFAKEIRAGDQFTIIYQAFYIGDKLVSTGDILAVSYRNKGKTYQAVRHTDRSGHTDYYSPQGASLKKAFDRYPLRFSHISSTFSLSRYHPILHYRRAHKGVDLAAPIGTPIRATGDGRIEIIGRQSGYGNMIKISHNKTYSTIYGHMLKFQKGLSRGTYVKRGQVIGYVGQTGLASGPHCHYEFHLNRQPRNPTTVDLPRGFPIAGREMTSFKIKSAALLKQLNEAGRLAKR</sequence>
<organism evidence="12 13">
    <name type="scientific">Legionella hackeliae</name>
    <dbReference type="NCBI Taxonomy" id="449"/>
    <lineage>
        <taxon>Bacteria</taxon>
        <taxon>Pseudomonadati</taxon>
        <taxon>Pseudomonadota</taxon>
        <taxon>Gammaproteobacteria</taxon>
        <taxon>Legionellales</taxon>
        <taxon>Legionellaceae</taxon>
        <taxon>Legionella</taxon>
    </lineage>
</organism>
<dbReference type="CDD" id="cd12797">
    <property type="entry name" value="M23_peptidase"/>
    <property type="match status" value="1"/>
</dbReference>
<dbReference type="AlphaFoldDB" id="A0A0A8UYD7"/>
<dbReference type="GO" id="GO:0006508">
    <property type="term" value="P:proteolysis"/>
    <property type="evidence" value="ECO:0007669"/>
    <property type="project" value="UniProtKB-KW"/>
</dbReference>
<comment type="subcellular location">
    <subcellularLocation>
        <location evidence="2">Cell envelope</location>
    </subcellularLocation>
</comment>
<keyword evidence="13" id="KW-1185">Reference proteome</keyword>
<accession>A0A0A8UYD7</accession>
<dbReference type="RefSeq" id="WP_045106915.1">
    <property type="nucleotide sequence ID" value="NZ_LN681225.1"/>
</dbReference>
<dbReference type="Gene3D" id="2.70.70.10">
    <property type="entry name" value="Glucose Permease (Domain IIA)"/>
    <property type="match status" value="1"/>
</dbReference>
<feature type="domain" description="Csd3-like second N-terminal" evidence="11">
    <location>
        <begin position="225"/>
        <end position="344"/>
    </location>
</feature>